<organism evidence="1">
    <name type="scientific">Tanacetum cinerariifolium</name>
    <name type="common">Dalmatian daisy</name>
    <name type="synonym">Chrysanthemum cinerariifolium</name>
    <dbReference type="NCBI Taxonomy" id="118510"/>
    <lineage>
        <taxon>Eukaryota</taxon>
        <taxon>Viridiplantae</taxon>
        <taxon>Streptophyta</taxon>
        <taxon>Embryophyta</taxon>
        <taxon>Tracheophyta</taxon>
        <taxon>Spermatophyta</taxon>
        <taxon>Magnoliopsida</taxon>
        <taxon>eudicotyledons</taxon>
        <taxon>Gunneridae</taxon>
        <taxon>Pentapetalae</taxon>
        <taxon>asterids</taxon>
        <taxon>campanulids</taxon>
        <taxon>Asterales</taxon>
        <taxon>Asteraceae</taxon>
        <taxon>Asteroideae</taxon>
        <taxon>Anthemideae</taxon>
        <taxon>Anthemidinae</taxon>
        <taxon>Tanacetum</taxon>
    </lineage>
</organism>
<protein>
    <submittedName>
        <fullName evidence="1">Zinc finger, CCHC-type, retrotransposon Gag domain protein</fullName>
    </submittedName>
</protein>
<evidence type="ECO:0000313" key="1">
    <source>
        <dbReference type="EMBL" id="GFD12710.1"/>
    </source>
</evidence>
<proteinExistence type="predicted"/>
<dbReference type="AlphaFoldDB" id="A0A699TSD9"/>
<reference evidence="1" key="1">
    <citation type="journal article" date="2019" name="Sci. Rep.">
        <title>Draft genome of Tanacetum cinerariifolium, the natural source of mosquito coil.</title>
        <authorList>
            <person name="Yamashiro T."/>
            <person name="Shiraishi A."/>
            <person name="Satake H."/>
            <person name="Nakayama K."/>
        </authorList>
    </citation>
    <scope>NUCLEOTIDE SEQUENCE</scope>
</reference>
<gene>
    <name evidence="1" type="ORF">Tci_884679</name>
</gene>
<feature type="non-terminal residue" evidence="1">
    <location>
        <position position="41"/>
    </location>
</feature>
<comment type="caution">
    <text evidence="1">The sequence shown here is derived from an EMBL/GenBank/DDBJ whole genome shotgun (WGS) entry which is preliminary data.</text>
</comment>
<dbReference type="EMBL" id="BKCJ011267452">
    <property type="protein sequence ID" value="GFD12710.1"/>
    <property type="molecule type" value="Genomic_DNA"/>
</dbReference>
<name>A0A699TSD9_TANCI</name>
<sequence length="41" mass="5124">METLSWKDFREAFFLQYFSGSEQQKYEREYHTIRQKDGELT</sequence>
<accession>A0A699TSD9</accession>